<comment type="caution">
    <text evidence="2">The sequence shown here is derived from an EMBL/GenBank/DDBJ whole genome shotgun (WGS) entry which is preliminary data.</text>
</comment>
<name>A0AAD4BF01_BOLED</name>
<feature type="region of interest" description="Disordered" evidence="1">
    <location>
        <begin position="489"/>
        <end position="528"/>
    </location>
</feature>
<reference evidence="2" key="2">
    <citation type="journal article" date="2020" name="Nat. Commun.">
        <title>Large-scale genome sequencing of mycorrhizal fungi provides insights into the early evolution of symbiotic traits.</title>
        <authorList>
            <person name="Miyauchi S."/>
            <person name="Kiss E."/>
            <person name="Kuo A."/>
            <person name="Drula E."/>
            <person name="Kohler A."/>
            <person name="Sanchez-Garcia M."/>
            <person name="Morin E."/>
            <person name="Andreopoulos B."/>
            <person name="Barry K.W."/>
            <person name="Bonito G."/>
            <person name="Buee M."/>
            <person name="Carver A."/>
            <person name="Chen C."/>
            <person name="Cichocki N."/>
            <person name="Clum A."/>
            <person name="Culley D."/>
            <person name="Crous P.W."/>
            <person name="Fauchery L."/>
            <person name="Girlanda M."/>
            <person name="Hayes R.D."/>
            <person name="Keri Z."/>
            <person name="LaButti K."/>
            <person name="Lipzen A."/>
            <person name="Lombard V."/>
            <person name="Magnuson J."/>
            <person name="Maillard F."/>
            <person name="Murat C."/>
            <person name="Nolan M."/>
            <person name="Ohm R.A."/>
            <person name="Pangilinan J."/>
            <person name="Pereira M.F."/>
            <person name="Perotto S."/>
            <person name="Peter M."/>
            <person name="Pfister S."/>
            <person name="Riley R."/>
            <person name="Sitrit Y."/>
            <person name="Stielow J.B."/>
            <person name="Szollosi G."/>
            <person name="Zifcakova L."/>
            <person name="Stursova M."/>
            <person name="Spatafora J.W."/>
            <person name="Tedersoo L."/>
            <person name="Vaario L.M."/>
            <person name="Yamada A."/>
            <person name="Yan M."/>
            <person name="Wang P."/>
            <person name="Xu J."/>
            <person name="Bruns T."/>
            <person name="Baldrian P."/>
            <person name="Vilgalys R."/>
            <person name="Dunand C."/>
            <person name="Henrissat B."/>
            <person name="Grigoriev I.V."/>
            <person name="Hibbett D."/>
            <person name="Nagy L.G."/>
            <person name="Martin F.M."/>
        </authorList>
    </citation>
    <scope>NUCLEOTIDE SEQUENCE</scope>
    <source>
        <strain evidence="2">BED1</strain>
    </source>
</reference>
<dbReference type="EMBL" id="WHUW01000099">
    <property type="protein sequence ID" value="KAF8425008.1"/>
    <property type="molecule type" value="Genomic_DNA"/>
</dbReference>
<evidence type="ECO:0000313" key="3">
    <source>
        <dbReference type="Proteomes" id="UP001194468"/>
    </source>
</evidence>
<dbReference type="AlphaFoldDB" id="A0AAD4BF01"/>
<feature type="compositionally biased region" description="Basic and acidic residues" evidence="1">
    <location>
        <begin position="411"/>
        <end position="421"/>
    </location>
</feature>
<feature type="region of interest" description="Disordered" evidence="1">
    <location>
        <begin position="644"/>
        <end position="667"/>
    </location>
</feature>
<feature type="compositionally biased region" description="Basic and acidic residues" evidence="1">
    <location>
        <begin position="139"/>
        <end position="162"/>
    </location>
</feature>
<accession>A0AAD4BF01</accession>
<organism evidence="2 3">
    <name type="scientific">Boletus edulis BED1</name>
    <dbReference type="NCBI Taxonomy" id="1328754"/>
    <lineage>
        <taxon>Eukaryota</taxon>
        <taxon>Fungi</taxon>
        <taxon>Dikarya</taxon>
        <taxon>Basidiomycota</taxon>
        <taxon>Agaricomycotina</taxon>
        <taxon>Agaricomycetes</taxon>
        <taxon>Agaricomycetidae</taxon>
        <taxon>Boletales</taxon>
        <taxon>Boletineae</taxon>
        <taxon>Boletaceae</taxon>
        <taxon>Boletoideae</taxon>
        <taxon>Boletus</taxon>
    </lineage>
</organism>
<protein>
    <submittedName>
        <fullName evidence="2">Exocyst complex component Sec6-domain-containing protein</fullName>
    </submittedName>
</protein>
<dbReference type="GO" id="GO:0006887">
    <property type="term" value="P:exocytosis"/>
    <property type="evidence" value="ECO:0007669"/>
    <property type="project" value="InterPro"/>
</dbReference>
<evidence type="ECO:0000313" key="2">
    <source>
        <dbReference type="EMBL" id="KAF8425008.1"/>
    </source>
</evidence>
<proteinExistence type="predicted"/>
<feature type="compositionally biased region" description="Basic and acidic residues" evidence="1">
    <location>
        <begin position="169"/>
        <end position="182"/>
    </location>
</feature>
<feature type="region of interest" description="Disordered" evidence="1">
    <location>
        <begin position="138"/>
        <end position="183"/>
    </location>
</feature>
<reference evidence="2" key="1">
    <citation type="submission" date="2019-10" db="EMBL/GenBank/DDBJ databases">
        <authorList>
            <consortium name="DOE Joint Genome Institute"/>
            <person name="Kuo A."/>
            <person name="Miyauchi S."/>
            <person name="Kiss E."/>
            <person name="Drula E."/>
            <person name="Kohler A."/>
            <person name="Sanchez-Garcia M."/>
            <person name="Andreopoulos B."/>
            <person name="Barry K.W."/>
            <person name="Bonito G."/>
            <person name="Buee M."/>
            <person name="Carver A."/>
            <person name="Chen C."/>
            <person name="Cichocki N."/>
            <person name="Clum A."/>
            <person name="Culley D."/>
            <person name="Crous P.W."/>
            <person name="Fauchery L."/>
            <person name="Girlanda M."/>
            <person name="Hayes R."/>
            <person name="Keri Z."/>
            <person name="LaButti K."/>
            <person name="Lipzen A."/>
            <person name="Lombard V."/>
            <person name="Magnuson J."/>
            <person name="Maillard F."/>
            <person name="Morin E."/>
            <person name="Murat C."/>
            <person name="Nolan M."/>
            <person name="Ohm R."/>
            <person name="Pangilinan J."/>
            <person name="Pereira M."/>
            <person name="Perotto S."/>
            <person name="Peter M."/>
            <person name="Riley R."/>
            <person name="Sitrit Y."/>
            <person name="Stielow B."/>
            <person name="Szollosi G."/>
            <person name="Zifcakova L."/>
            <person name="Stursova M."/>
            <person name="Spatafora J.W."/>
            <person name="Tedersoo L."/>
            <person name="Vaario L.-M."/>
            <person name="Yamada A."/>
            <person name="Yan M."/>
            <person name="Wang P."/>
            <person name="Xu J."/>
            <person name="Bruns T."/>
            <person name="Baldrian P."/>
            <person name="Vilgalys R."/>
            <person name="Henrissat B."/>
            <person name="Grigoriev I.V."/>
            <person name="Hibbett D."/>
            <person name="Nagy L.G."/>
            <person name="Martin F.M."/>
        </authorList>
    </citation>
    <scope>NUCLEOTIDE SEQUENCE</scope>
    <source>
        <strain evidence="2">BED1</strain>
    </source>
</reference>
<dbReference type="Proteomes" id="UP001194468">
    <property type="component" value="Unassembled WGS sequence"/>
</dbReference>
<dbReference type="InterPro" id="IPR010326">
    <property type="entry name" value="EXOC3/Sec6"/>
</dbReference>
<evidence type="ECO:0000256" key="1">
    <source>
        <dbReference type="SAM" id="MobiDB-lite"/>
    </source>
</evidence>
<gene>
    <name evidence="2" type="ORF">L210DRAFT_3653321</name>
</gene>
<keyword evidence="3" id="KW-1185">Reference proteome</keyword>
<feature type="region of interest" description="Disordered" evidence="1">
    <location>
        <begin position="403"/>
        <end position="430"/>
    </location>
</feature>
<sequence>MELARNILPLVRAGYPDVVVKLIKIAEFEGREDEKALVIRLVKKAAKMDAASKLKSMQANARVIKHYRSKVTKTITETIQFAFDDYFERYQRDLSAFLNNLGWIFASRAMSFLASHLATSCSSGAASMQWDEAGLQTAKEVRGKEKEARSKEKAREKAESKEKRKSKKTSKDSTRKSSDNRKRTPLSAIFTGIALEDGTVHQPAMLTVGVYEPEQHGVEVGNSLVETPVKRVRPRRPVSRQCFDRSQRSQAFYEGDDDRAVMSLLDAATNSRECRSDNRSSRRIISRVQSPSSSSYTAYVEDDDGCFLRHFATHHEPSRPLSRQSLCLASVQESPRQQKKSSLVPRAALDSGNLPILPEVRCTLGLAGTMGGSVGSIPEQIYDGSDPDSDIPDELQVILSDSGQEGEDTISLDRRSVRPGEHSFSFPRDYGSRELLPSGFPMDVDAEPSLLPGSDCFTTTGSDAELLDAVAPQILRNAMAVASQPSNGQLRRDFKFGGKHSSSSKNEASPPLTLSDIIPPPEARASRTSVYETIDEELTSSLLSKNLAQQPIQRSTPNTPKPAEIRFSLWDDERGITALRRYYALRDEADDAVTESKRTWLDMPFSLFAVQSFEPPRHQAGIQATLQHSLRNYGPLPSDLRSRRARSWVNSRPSPYPRTVKTSFTSSPSAESLRATVAASLGTSVDNVASHHPSPLSNLLQQILVNPNVPSAVHVESKQCECVISPDKLERVLGLLPRPRSGSATKRAALGWSKKCTSKSGIENKENNAAVGNIGSGARATVKASQGTIIS</sequence>
<dbReference type="Pfam" id="PF06046">
    <property type="entry name" value="Sec6"/>
    <property type="match status" value="1"/>
</dbReference>
<dbReference type="GO" id="GO:0000145">
    <property type="term" value="C:exocyst"/>
    <property type="evidence" value="ECO:0007669"/>
    <property type="project" value="InterPro"/>
</dbReference>